<gene>
    <name evidence="1" type="ORF">GCK72_001357</name>
</gene>
<dbReference type="PROSITE" id="PS50181">
    <property type="entry name" value="FBOX"/>
    <property type="match status" value="1"/>
</dbReference>
<proteinExistence type="predicted"/>
<name>A0A2P4VCS5_CAERE</name>
<organism evidence="1 2">
    <name type="scientific">Caenorhabditis remanei</name>
    <name type="common">Caenorhabditis vulgaris</name>
    <dbReference type="NCBI Taxonomy" id="31234"/>
    <lineage>
        <taxon>Eukaryota</taxon>
        <taxon>Metazoa</taxon>
        <taxon>Ecdysozoa</taxon>
        <taxon>Nematoda</taxon>
        <taxon>Chromadorea</taxon>
        <taxon>Rhabditida</taxon>
        <taxon>Rhabditina</taxon>
        <taxon>Rhabditomorpha</taxon>
        <taxon>Rhabditoidea</taxon>
        <taxon>Rhabditidae</taxon>
        <taxon>Peloderinae</taxon>
        <taxon>Caenorhabditis</taxon>
    </lineage>
</organism>
<comment type="caution">
    <text evidence="1">The sequence shown here is derived from an EMBL/GenBank/DDBJ whole genome shotgun (WGS) entry which is preliminary data.</text>
</comment>
<dbReference type="Proteomes" id="UP000483820">
    <property type="component" value="Chromosome I"/>
</dbReference>
<dbReference type="PANTHER" id="PTHR21503">
    <property type="entry name" value="F-BOX-CONTAINING HYPOTHETICAL PROTEIN C.ELEGANS"/>
    <property type="match status" value="1"/>
</dbReference>
<dbReference type="EMBL" id="WUAV01000001">
    <property type="protein sequence ID" value="KAF1769540.1"/>
    <property type="molecule type" value="Genomic_DNA"/>
</dbReference>
<dbReference type="GeneID" id="9809768"/>
<dbReference type="PANTHER" id="PTHR21503:SF8">
    <property type="entry name" value="F-BOX ASSOCIATED DOMAIN-CONTAINING PROTEIN-RELATED"/>
    <property type="match status" value="1"/>
</dbReference>
<dbReference type="RefSeq" id="XP_003105058.2">
    <property type="nucleotide sequence ID" value="XM_003105010.2"/>
</dbReference>
<dbReference type="Pfam" id="PF00646">
    <property type="entry name" value="F-box"/>
    <property type="match status" value="1"/>
</dbReference>
<reference evidence="1 2" key="1">
    <citation type="submission" date="2019-12" db="EMBL/GenBank/DDBJ databases">
        <title>Chromosome-level assembly of the Caenorhabditis remanei genome.</title>
        <authorList>
            <person name="Teterina A.A."/>
            <person name="Willis J.H."/>
            <person name="Phillips P.C."/>
        </authorList>
    </citation>
    <scope>NUCLEOTIDE SEQUENCE [LARGE SCALE GENOMIC DNA]</scope>
    <source>
        <strain evidence="1 2">PX506</strain>
        <tissue evidence="1">Whole organism</tissue>
    </source>
</reference>
<accession>A0A2P4VCS5</accession>
<dbReference type="CTD" id="9809768"/>
<dbReference type="AlphaFoldDB" id="A0A2P4VCS5"/>
<protein>
    <submittedName>
        <fullName evidence="1">Uncharacterized protein</fullName>
    </submittedName>
</protein>
<evidence type="ECO:0000313" key="2">
    <source>
        <dbReference type="Proteomes" id="UP000483820"/>
    </source>
</evidence>
<dbReference type="InterPro" id="IPR001810">
    <property type="entry name" value="F-box_dom"/>
</dbReference>
<dbReference type="Pfam" id="PF07735">
    <property type="entry name" value="FBA_2"/>
    <property type="match status" value="1"/>
</dbReference>
<sequence>MSHRFPLLFVPQLVLTEIIKFLKPAELVTLSLCSKRCRILVKIHRKKSTRVSIQLFNGHVPRVGVCINTNNNSYNVLGSFGGYRFHFESANKEKYKKIENLVISGHMITCAIDQRTGYLVTFWDDNTQGLKIITDYVCNLFRSTVRTVSIDQYSSWIVDWINKKQKSPINRMIINDHMDDLKKPNLLQVLRSFRGTEKLLIVASPPKLFKFPYKFEKVSTLIIKNGFWLTVDNLIDLDCVSMKIKNTNLSSLEINMFLLNWMTGSSRLRCFQIEVTRGNFNEVIKDVEHLIELFEGTRVYKWDNIADIHFHGGYNIRRDDGITATISVGPKLIIFAVWPDWQRK</sequence>
<dbReference type="KEGG" id="crq:GCK72_001357"/>
<evidence type="ECO:0000313" key="1">
    <source>
        <dbReference type="EMBL" id="KAF1769540.1"/>
    </source>
</evidence>
<dbReference type="InterPro" id="IPR012885">
    <property type="entry name" value="F-box_Sdz-33"/>
</dbReference>